<reference evidence="3" key="1">
    <citation type="submission" date="2021-02" db="EMBL/GenBank/DDBJ databases">
        <authorList>
            <person name="Dougan E. K."/>
            <person name="Rhodes N."/>
            <person name="Thang M."/>
            <person name="Chan C."/>
        </authorList>
    </citation>
    <scope>NUCLEOTIDE SEQUENCE</scope>
</reference>
<name>A0A813J4T9_POLGL</name>
<evidence type="ECO:0000313" key="6">
    <source>
        <dbReference type="Proteomes" id="UP000654075"/>
    </source>
</evidence>
<feature type="coiled-coil region" evidence="1">
    <location>
        <begin position="36"/>
        <end position="70"/>
    </location>
</feature>
<protein>
    <submittedName>
        <fullName evidence="3">Uncharacterized protein</fullName>
    </submittedName>
</protein>
<accession>A0A813J4T9</accession>
<keyword evidence="1" id="KW-0175">Coiled coil</keyword>
<evidence type="ECO:0000313" key="4">
    <source>
        <dbReference type="EMBL" id="CAE8724513.1"/>
    </source>
</evidence>
<keyword evidence="6" id="KW-1185">Reference proteome</keyword>
<evidence type="ECO:0000256" key="1">
    <source>
        <dbReference type="SAM" id="Coils"/>
    </source>
</evidence>
<dbReference type="EMBL" id="CAJNNW010024592">
    <property type="protein sequence ID" value="CAE8673296.1"/>
    <property type="molecule type" value="Genomic_DNA"/>
</dbReference>
<evidence type="ECO:0000313" key="2">
    <source>
        <dbReference type="EMBL" id="CAE8603912.1"/>
    </source>
</evidence>
<dbReference type="AlphaFoldDB" id="A0A813J4T9"/>
<gene>
    <name evidence="2" type="ORF">PGLA1383_LOCUS22111</name>
    <name evidence="3" type="ORF">PGLA2088_LOCUS18470</name>
    <name evidence="4" type="ORF">PGLA2088_LOCUS43737</name>
</gene>
<evidence type="ECO:0000313" key="3">
    <source>
        <dbReference type="EMBL" id="CAE8673296.1"/>
    </source>
</evidence>
<dbReference type="Proteomes" id="UP000626109">
    <property type="component" value="Unassembled WGS sequence"/>
</dbReference>
<dbReference type="EMBL" id="CAJNNV010015865">
    <property type="protein sequence ID" value="CAE8603912.1"/>
    <property type="molecule type" value="Genomic_DNA"/>
</dbReference>
<proteinExistence type="predicted"/>
<evidence type="ECO:0000313" key="5">
    <source>
        <dbReference type="Proteomes" id="UP000626109"/>
    </source>
</evidence>
<dbReference type="EMBL" id="CAJNNW010034902">
    <property type="protein sequence ID" value="CAE8724513.1"/>
    <property type="molecule type" value="Genomic_DNA"/>
</dbReference>
<sequence length="138" mass="16125">MASPVPGTSNVKLFQEAHSFLQNISAEIEVLKQEVLQDHELRKLEVAEARRKLEQEKFERREQISRLRNEFEEFVNRKADRVLEEVEEMKASDKKDDTSQQKQIEYIVHDMEMLRGDLFSIQAAWGKLAANCLVLPPE</sequence>
<organism evidence="3 5">
    <name type="scientific">Polarella glacialis</name>
    <name type="common">Dinoflagellate</name>
    <dbReference type="NCBI Taxonomy" id="89957"/>
    <lineage>
        <taxon>Eukaryota</taxon>
        <taxon>Sar</taxon>
        <taxon>Alveolata</taxon>
        <taxon>Dinophyceae</taxon>
        <taxon>Suessiales</taxon>
        <taxon>Suessiaceae</taxon>
        <taxon>Polarella</taxon>
    </lineage>
</organism>
<comment type="caution">
    <text evidence="3">The sequence shown here is derived from an EMBL/GenBank/DDBJ whole genome shotgun (WGS) entry which is preliminary data.</text>
</comment>
<dbReference type="Proteomes" id="UP000654075">
    <property type="component" value="Unassembled WGS sequence"/>
</dbReference>